<dbReference type="KEGG" id="pbt:ING2E5B_1298"/>
<evidence type="ECO:0000313" key="2">
    <source>
        <dbReference type="EMBL" id="CEA16048.1"/>
    </source>
</evidence>
<evidence type="ECO:0000313" key="3">
    <source>
        <dbReference type="Proteomes" id="UP000032417"/>
    </source>
</evidence>
<dbReference type="AlphaFoldDB" id="A0A098C0W1"/>
<proteinExistence type="predicted"/>
<dbReference type="HOGENOM" id="CLU_100950_0_0_10"/>
<keyword evidence="1" id="KW-0732">Signal</keyword>
<accession>A0A098C0W1</accession>
<gene>
    <name evidence="2" type="ORF">ING2E5B_1298</name>
</gene>
<feature type="chain" id="PRO_5001933394" evidence="1">
    <location>
        <begin position="21"/>
        <end position="233"/>
    </location>
</feature>
<evidence type="ECO:0000256" key="1">
    <source>
        <dbReference type="SAM" id="SignalP"/>
    </source>
</evidence>
<dbReference type="STRING" id="1562970.ING2E5B_1298"/>
<feature type="signal peptide" evidence="1">
    <location>
        <begin position="1"/>
        <end position="20"/>
    </location>
</feature>
<dbReference type="Pfam" id="PF16266">
    <property type="entry name" value="DUF4919"/>
    <property type="match status" value="1"/>
</dbReference>
<protein>
    <submittedName>
        <fullName evidence="2">Putative secreted protein</fullName>
    </submittedName>
</protein>
<dbReference type="InterPro" id="IPR032578">
    <property type="entry name" value="DUF4919"/>
</dbReference>
<organism evidence="2 3">
    <name type="scientific">Fermentimonas caenicola</name>
    <dbReference type="NCBI Taxonomy" id="1562970"/>
    <lineage>
        <taxon>Bacteria</taxon>
        <taxon>Pseudomonadati</taxon>
        <taxon>Bacteroidota</taxon>
        <taxon>Bacteroidia</taxon>
        <taxon>Bacteroidales</taxon>
        <taxon>Dysgonomonadaceae</taxon>
        <taxon>Fermentimonas</taxon>
    </lineage>
</organism>
<dbReference type="EMBL" id="LN515532">
    <property type="protein sequence ID" value="CEA16048.1"/>
    <property type="molecule type" value="Genomic_DNA"/>
</dbReference>
<dbReference type="Proteomes" id="UP000032417">
    <property type="component" value="Chromosome 1"/>
</dbReference>
<dbReference type="OrthoDB" id="686440at2"/>
<sequence length="233" mass="26436">MKKSVFILAILSCIILSTQAQEDFFDAPDFRQIERNTKEPTSSLYYPNLMKRYLAGDPKLTLNEGRHLYFGYVFQQGYEPTDTSSYNNLLAKTLAKGVFTPADYNDIIQYSSALLLEDPFNLRALNAKLLVLAQQNDTEEYKKVAQQRKIVQDAIVSTGDGMSDDTPFYVIKVAHEYDILPFLGYTYGGEDKIIRGKKVNYLTLGQNRFGVDRVYFNISPVIDYISSHGGGKM</sequence>
<reference evidence="2 3" key="1">
    <citation type="submission" date="2014-08" db="EMBL/GenBank/DDBJ databases">
        <authorList>
            <person name="Wibberg D."/>
        </authorList>
    </citation>
    <scope>NUCLEOTIDE SEQUENCE [LARGE SCALE GENOMIC DNA]</scope>
    <source>
        <strain evidence="3">ING2-E5B</strain>
    </source>
</reference>
<name>A0A098C0W1_9BACT</name>
<keyword evidence="3" id="KW-1185">Reference proteome</keyword>